<dbReference type="AlphaFoldDB" id="A0A1D2KK41"/>
<dbReference type="KEGG" id="bths:CNY62_04920"/>
<feature type="transmembrane region" description="Helical" evidence="7">
    <location>
        <begin position="123"/>
        <end position="143"/>
    </location>
</feature>
<dbReference type="PANTHER" id="PTHR30614:SF43">
    <property type="entry name" value="L-CYSTINE TRANSPORT SYSTEM PERMEASE PROTEIN TCYM"/>
    <property type="match status" value="1"/>
</dbReference>
<dbReference type="InterPro" id="IPR035906">
    <property type="entry name" value="MetI-like_sf"/>
</dbReference>
<dbReference type="Proteomes" id="UP000243591">
    <property type="component" value="Chromosome"/>
</dbReference>
<dbReference type="PROSITE" id="PS50928">
    <property type="entry name" value="ABC_TM1"/>
    <property type="match status" value="1"/>
</dbReference>
<protein>
    <submittedName>
        <fullName evidence="9">Amino acid ABC transporter permease</fullName>
    </submittedName>
    <submittedName>
        <fullName evidence="10">Sulfur-containing amino acid ABC transporter (Permease)</fullName>
    </submittedName>
</protein>
<dbReference type="RefSeq" id="WP_069126206.1">
    <property type="nucleotide sequence ID" value="NZ_CBCPHX010000009.1"/>
</dbReference>
<dbReference type="InterPro" id="IPR000515">
    <property type="entry name" value="MetI-like"/>
</dbReference>
<dbReference type="Gene3D" id="1.10.3720.10">
    <property type="entry name" value="MetI-like"/>
    <property type="match status" value="1"/>
</dbReference>
<dbReference type="EMBL" id="OUNC01000045">
    <property type="protein sequence ID" value="SPP29504.1"/>
    <property type="molecule type" value="Genomic_DNA"/>
</dbReference>
<dbReference type="Proteomes" id="UP000270190">
    <property type="component" value="Unassembled WGS sequence"/>
</dbReference>
<keyword evidence="5" id="KW-0346">Stress response</keyword>
<evidence type="ECO:0000313" key="10">
    <source>
        <dbReference type="EMBL" id="SPP29504.1"/>
    </source>
</evidence>
<proteinExistence type="inferred from homology"/>
<dbReference type="Pfam" id="PF00528">
    <property type="entry name" value="BPD_transp_1"/>
    <property type="match status" value="1"/>
</dbReference>
<dbReference type="GO" id="GO:0005886">
    <property type="term" value="C:plasma membrane"/>
    <property type="evidence" value="ECO:0007669"/>
    <property type="project" value="UniProtKB-SubCell"/>
</dbReference>
<keyword evidence="3 7" id="KW-0812">Transmembrane</keyword>
<keyword evidence="4 7" id="KW-1133">Transmembrane helix</keyword>
<evidence type="ECO:0000256" key="7">
    <source>
        <dbReference type="RuleBase" id="RU363032"/>
    </source>
</evidence>
<feature type="domain" description="ABC transmembrane type-1" evidence="8">
    <location>
        <begin position="15"/>
        <end position="220"/>
    </location>
</feature>
<dbReference type="OrthoDB" id="9805999at2"/>
<feature type="transmembrane region" description="Helical" evidence="7">
    <location>
        <begin position="155"/>
        <end position="181"/>
    </location>
</feature>
<reference evidence="10" key="2">
    <citation type="submission" date="2018-04" db="EMBL/GenBank/DDBJ databases">
        <authorList>
            <person name="Go L.Y."/>
            <person name="Mitchell J.A."/>
        </authorList>
    </citation>
    <scope>NUCLEOTIDE SEQUENCE</scope>
    <source>
        <strain evidence="10">BSAS1 3</strain>
    </source>
</reference>
<evidence type="ECO:0000256" key="3">
    <source>
        <dbReference type="ARBA" id="ARBA00022692"/>
    </source>
</evidence>
<evidence type="ECO:0000256" key="2">
    <source>
        <dbReference type="ARBA" id="ARBA00022448"/>
    </source>
</evidence>
<dbReference type="PANTHER" id="PTHR30614">
    <property type="entry name" value="MEMBRANE COMPONENT OF AMINO ACID ABC TRANSPORTER"/>
    <property type="match status" value="1"/>
</dbReference>
<evidence type="ECO:0000256" key="1">
    <source>
        <dbReference type="ARBA" id="ARBA00004141"/>
    </source>
</evidence>
<gene>
    <name evidence="10" type="primary">tcyM</name>
    <name evidence="10" type="ORF">BTBSAS_50152</name>
    <name evidence="9" type="ORF">CNY62_04920</name>
</gene>
<organism evidence="9 11">
    <name type="scientific">Brochothrix thermosphacta</name>
    <name type="common">Microbacterium thermosphactum</name>
    <dbReference type="NCBI Taxonomy" id="2756"/>
    <lineage>
        <taxon>Bacteria</taxon>
        <taxon>Bacillati</taxon>
        <taxon>Bacillota</taxon>
        <taxon>Bacilli</taxon>
        <taxon>Bacillales</taxon>
        <taxon>Listeriaceae</taxon>
        <taxon>Brochothrix</taxon>
    </lineage>
</organism>
<evidence type="ECO:0000313" key="12">
    <source>
        <dbReference type="Proteomes" id="UP000270190"/>
    </source>
</evidence>
<feature type="transmembrane region" description="Helical" evidence="7">
    <location>
        <begin position="201"/>
        <end position="223"/>
    </location>
</feature>
<evidence type="ECO:0000256" key="6">
    <source>
        <dbReference type="ARBA" id="ARBA00023136"/>
    </source>
</evidence>
<comment type="similarity">
    <text evidence="7">Belongs to the binding-protein-dependent transport system permease family.</text>
</comment>
<dbReference type="InterPro" id="IPR043429">
    <property type="entry name" value="ArtM/GltK/GlnP/TcyL/YhdX-like"/>
</dbReference>
<dbReference type="STRING" id="2756.BFR44_06940"/>
<reference evidence="12" key="3">
    <citation type="submission" date="2018-04" db="EMBL/GenBank/DDBJ databases">
        <authorList>
            <person name="Illikoud N."/>
        </authorList>
    </citation>
    <scope>NUCLEOTIDE SEQUENCE [LARGE SCALE GENOMIC DNA]</scope>
</reference>
<dbReference type="EMBL" id="CP023483">
    <property type="protein sequence ID" value="ATF25787.1"/>
    <property type="molecule type" value="Genomic_DNA"/>
</dbReference>
<feature type="transmembrane region" description="Helical" evidence="7">
    <location>
        <begin position="98"/>
        <end position="117"/>
    </location>
</feature>
<dbReference type="CDD" id="cd06261">
    <property type="entry name" value="TM_PBP2"/>
    <property type="match status" value="1"/>
</dbReference>
<keyword evidence="11" id="KW-1185">Reference proteome</keyword>
<evidence type="ECO:0000313" key="11">
    <source>
        <dbReference type="Proteomes" id="UP000243591"/>
    </source>
</evidence>
<accession>A0A1D2KK41</accession>
<keyword evidence="2 7" id="KW-0813">Transport</keyword>
<dbReference type="GO" id="GO:0006865">
    <property type="term" value="P:amino acid transport"/>
    <property type="evidence" value="ECO:0007669"/>
    <property type="project" value="TreeGrafter"/>
</dbReference>
<dbReference type="GO" id="GO:0055085">
    <property type="term" value="P:transmembrane transport"/>
    <property type="evidence" value="ECO:0007669"/>
    <property type="project" value="InterPro"/>
</dbReference>
<dbReference type="SUPFAM" id="SSF161098">
    <property type="entry name" value="MetI-like"/>
    <property type="match status" value="1"/>
</dbReference>
<evidence type="ECO:0000256" key="4">
    <source>
        <dbReference type="ARBA" id="ARBA00022989"/>
    </source>
</evidence>
<evidence type="ECO:0000256" key="5">
    <source>
        <dbReference type="ARBA" id="ARBA00023016"/>
    </source>
</evidence>
<evidence type="ECO:0000259" key="8">
    <source>
        <dbReference type="PROSITE" id="PS50928"/>
    </source>
</evidence>
<feature type="transmembrane region" description="Helical" evidence="7">
    <location>
        <begin position="67"/>
        <end position="86"/>
    </location>
</feature>
<name>A0A1D2KK41_BROTH</name>
<reference evidence="9 11" key="1">
    <citation type="submission" date="2017-09" db="EMBL/GenBank/DDBJ databases">
        <title>Complete Genome Sequences of Two Strains of the Meat Spoilage Bacterium Brochothrix thermosphacta Isolated from Ground Chicken.</title>
        <authorList>
            <person name="Paoli G.C."/>
            <person name="Wijey C."/>
            <person name="Chen C.-Y."/>
            <person name="Nguyen L."/>
            <person name="Yan X."/>
            <person name="Irwin P.L."/>
        </authorList>
    </citation>
    <scope>NUCLEOTIDE SEQUENCE [LARGE SCALE GENOMIC DNA]</scope>
    <source>
        <strain evidence="9 11">BI</strain>
    </source>
</reference>
<comment type="subcellular location">
    <subcellularLocation>
        <location evidence="7">Cell membrane</location>
        <topology evidence="7">Multi-pass membrane protein</topology>
    </subcellularLocation>
    <subcellularLocation>
        <location evidence="1">Membrane</location>
        <topology evidence="1">Multi-pass membrane protein</topology>
    </subcellularLocation>
</comment>
<keyword evidence="6 7" id="KW-0472">Membrane</keyword>
<sequence length="235" mass="25882">MSIDYAFIWTAFKLLLNAIPLTLLMTVLPLLFGSLIAIGITYIRLYNIRFLNPIATFFVSFFRSTPAILHIMLIYILSPMLIDYLAKTIGFSVQTNKIPIAAFVIVALSFTASAYIAEALRSGILAIHVGEVEAGYAVGLTFSQTIRRLILPQSFYYALPNFVNLFVGFLHTTAIAAIVAVPEITGRATVVASTNYSFLEAYIAAALIYWGLSILIEWAAHLLERKITAFKGGIS</sequence>
<dbReference type="GeneID" id="66537614"/>
<evidence type="ECO:0000313" key="9">
    <source>
        <dbReference type="EMBL" id="ATF25787.1"/>
    </source>
</evidence>
<feature type="transmembrane region" description="Helical" evidence="7">
    <location>
        <begin position="21"/>
        <end position="43"/>
    </location>
</feature>